<keyword evidence="5 6" id="KW-0460">Magnesium</keyword>
<name>A0ABP3FW96_9ACTN</name>
<dbReference type="EMBL" id="BAAABM010000010">
    <property type="protein sequence ID" value="GAA0328168.1"/>
    <property type="molecule type" value="Genomic_DNA"/>
</dbReference>
<evidence type="ECO:0000256" key="5">
    <source>
        <dbReference type="ARBA" id="ARBA00022842"/>
    </source>
</evidence>
<dbReference type="InterPro" id="IPR006226">
    <property type="entry name" value="Mtu_PIN"/>
</dbReference>
<keyword evidence="9" id="KW-1185">Reference proteome</keyword>
<dbReference type="RefSeq" id="WP_252809553.1">
    <property type="nucleotide sequence ID" value="NZ_BAAABM010000010.1"/>
</dbReference>
<evidence type="ECO:0000256" key="4">
    <source>
        <dbReference type="ARBA" id="ARBA00022801"/>
    </source>
</evidence>
<evidence type="ECO:0000256" key="1">
    <source>
        <dbReference type="ARBA" id="ARBA00022649"/>
    </source>
</evidence>
<evidence type="ECO:0000256" key="2">
    <source>
        <dbReference type="ARBA" id="ARBA00022722"/>
    </source>
</evidence>
<dbReference type="HAMAP" id="MF_00265">
    <property type="entry name" value="VapC_Nob1"/>
    <property type="match status" value="1"/>
</dbReference>
<dbReference type="EC" id="3.1.-.-" evidence="6"/>
<evidence type="ECO:0000256" key="3">
    <source>
        <dbReference type="ARBA" id="ARBA00022723"/>
    </source>
</evidence>
<evidence type="ECO:0000259" key="7">
    <source>
        <dbReference type="Pfam" id="PF01850"/>
    </source>
</evidence>
<evidence type="ECO:0000313" key="8">
    <source>
        <dbReference type="EMBL" id="GAA0328168.1"/>
    </source>
</evidence>
<proteinExistence type="inferred from homology"/>
<keyword evidence="2 6" id="KW-0540">Nuclease</keyword>
<dbReference type="InterPro" id="IPR029060">
    <property type="entry name" value="PIN-like_dom_sf"/>
</dbReference>
<evidence type="ECO:0000256" key="6">
    <source>
        <dbReference type="HAMAP-Rule" id="MF_00265"/>
    </source>
</evidence>
<keyword evidence="6" id="KW-0800">Toxin</keyword>
<dbReference type="Pfam" id="PF01850">
    <property type="entry name" value="PIN"/>
    <property type="match status" value="1"/>
</dbReference>
<dbReference type="Gene3D" id="3.40.50.1010">
    <property type="entry name" value="5'-nuclease"/>
    <property type="match status" value="1"/>
</dbReference>
<comment type="similarity">
    <text evidence="6">Belongs to the PINc/VapC protein family.</text>
</comment>
<accession>A0ABP3FW96</accession>
<dbReference type="NCBIfam" id="TIGR00028">
    <property type="entry name" value="Mtu_PIN_fam"/>
    <property type="match status" value="1"/>
</dbReference>
<dbReference type="InterPro" id="IPR022907">
    <property type="entry name" value="VapC_family"/>
</dbReference>
<gene>
    <name evidence="6" type="primary">vapC</name>
    <name evidence="8" type="ORF">GCM10010151_17640</name>
</gene>
<evidence type="ECO:0000313" key="9">
    <source>
        <dbReference type="Proteomes" id="UP001501822"/>
    </source>
</evidence>
<comment type="caution">
    <text evidence="8">The sequence shown here is derived from an EMBL/GenBank/DDBJ whole genome shotgun (WGS) entry which is preliminary data.</text>
</comment>
<feature type="binding site" evidence="6">
    <location>
        <position position="108"/>
    </location>
    <ligand>
        <name>Mg(2+)</name>
        <dbReference type="ChEBI" id="CHEBI:18420"/>
    </ligand>
</feature>
<dbReference type="CDD" id="cd18678">
    <property type="entry name" value="PIN_MtVapC25_VapC33-like"/>
    <property type="match status" value="1"/>
</dbReference>
<protein>
    <recommendedName>
        <fullName evidence="6">Ribonuclease VapC</fullName>
        <shortName evidence="6">RNase VapC</shortName>
        <ecNumber evidence="6">3.1.-.-</ecNumber>
    </recommendedName>
    <alternativeName>
        <fullName evidence="6">Toxin VapC</fullName>
    </alternativeName>
</protein>
<comment type="cofactor">
    <cofactor evidence="6">
        <name>Mg(2+)</name>
        <dbReference type="ChEBI" id="CHEBI:18420"/>
    </cofactor>
</comment>
<keyword evidence="1 6" id="KW-1277">Toxin-antitoxin system</keyword>
<comment type="function">
    <text evidence="6">Toxic component of a toxin-antitoxin (TA) system. An RNase.</text>
</comment>
<keyword evidence="3 6" id="KW-0479">Metal-binding</keyword>
<feature type="binding site" evidence="6">
    <location>
        <position position="5"/>
    </location>
    <ligand>
        <name>Mg(2+)</name>
        <dbReference type="ChEBI" id="CHEBI:18420"/>
    </ligand>
</feature>
<dbReference type="SUPFAM" id="SSF88723">
    <property type="entry name" value="PIN domain-like"/>
    <property type="match status" value="1"/>
</dbReference>
<dbReference type="InterPro" id="IPR002716">
    <property type="entry name" value="PIN_dom"/>
</dbReference>
<reference evidence="9" key="1">
    <citation type="journal article" date="2019" name="Int. J. Syst. Evol. Microbiol.">
        <title>The Global Catalogue of Microorganisms (GCM) 10K type strain sequencing project: providing services to taxonomists for standard genome sequencing and annotation.</title>
        <authorList>
            <consortium name="The Broad Institute Genomics Platform"/>
            <consortium name="The Broad Institute Genome Sequencing Center for Infectious Disease"/>
            <person name="Wu L."/>
            <person name="Ma J."/>
        </authorList>
    </citation>
    <scope>NUCLEOTIDE SEQUENCE [LARGE SCALE GENOMIC DNA]</scope>
    <source>
        <strain evidence="9">JCM 3146</strain>
    </source>
</reference>
<dbReference type="Proteomes" id="UP001501822">
    <property type="component" value="Unassembled WGS sequence"/>
</dbReference>
<keyword evidence="4 6" id="KW-0378">Hydrolase</keyword>
<organism evidence="8 9">
    <name type="scientific">Actinoallomurus spadix</name>
    <dbReference type="NCBI Taxonomy" id="79912"/>
    <lineage>
        <taxon>Bacteria</taxon>
        <taxon>Bacillati</taxon>
        <taxon>Actinomycetota</taxon>
        <taxon>Actinomycetes</taxon>
        <taxon>Streptosporangiales</taxon>
        <taxon>Thermomonosporaceae</taxon>
        <taxon>Actinoallomurus</taxon>
    </lineage>
</organism>
<feature type="domain" description="PIN" evidence="7">
    <location>
        <begin position="3"/>
        <end position="133"/>
    </location>
</feature>
<sequence>MRLVDVNVLVYAHRPDMADHERYRGWLFEMMDGPEPFAVSDLVLSGFVRVVTNRRIYKDPTPLTTALAAVSALRNRSNCVPLVPGPRNWAIFTELCEKTGANGNDVADAYHAALAIEHGCEFITTDKGFSRFPGLRWRRPLD</sequence>